<evidence type="ECO:0000313" key="1">
    <source>
        <dbReference type="EMBL" id="MEV8466417.1"/>
    </source>
</evidence>
<keyword evidence="1" id="KW-0548">Nucleotidyltransferase</keyword>
<comment type="caution">
    <text evidence="1">The sequence shown here is derived from an EMBL/GenBank/DDBJ whole genome shotgun (WGS) entry which is preliminary data.</text>
</comment>
<name>A0ABV3L4F1_9RHOB</name>
<dbReference type="SUPFAM" id="SSF52540">
    <property type="entry name" value="P-loop containing nucleoside triphosphate hydrolases"/>
    <property type="match status" value="1"/>
</dbReference>
<keyword evidence="1" id="KW-0808">Transferase</keyword>
<sequence length="369" mass="39564">MAPDLPEPDRAEGAAHPRFAMSLVGHERAQSQFLEAVNTGRLHHAWLITGPPGIGKATLAWRLARFLLTTPEPSSDASLFGAPEPLTSLDPGPDTAPLSRVEALSEPGLFLLRRGWDAKTKKLRTVITVDEVRALNGFFALSRPDGGRRVVIVDAADEMNANAANALLKRLEEPPAQTVFLLVSHMPSRLLPTIRSRCRTLPCTRLPEAQMAEVLARLLPDTPADERAALAQLADGSPGTALRLQVHDGVSLGREIDALLASMPGVDRMRAVALAAGLSARDAQDKRSLCLDLMDQAMARIARAGVLGGDGPLARLAPDPDAGRRWAQAQQDESARVRRGLAVNLDAHSLILDMVLRIDKLAADCAAGR</sequence>
<dbReference type="Gene3D" id="3.40.50.300">
    <property type="entry name" value="P-loop containing nucleotide triphosphate hydrolases"/>
    <property type="match status" value="1"/>
</dbReference>
<accession>A0ABV3L4F1</accession>
<dbReference type="Proteomes" id="UP001553161">
    <property type="component" value="Unassembled WGS sequence"/>
</dbReference>
<keyword evidence="2" id="KW-1185">Reference proteome</keyword>
<organism evidence="1 2">
    <name type="scientific">Meridianimarinicoccus marinus</name>
    <dbReference type="NCBI Taxonomy" id="3231483"/>
    <lineage>
        <taxon>Bacteria</taxon>
        <taxon>Pseudomonadati</taxon>
        <taxon>Pseudomonadota</taxon>
        <taxon>Alphaproteobacteria</taxon>
        <taxon>Rhodobacterales</taxon>
        <taxon>Paracoccaceae</taxon>
        <taxon>Meridianimarinicoccus</taxon>
    </lineage>
</organism>
<dbReference type="EC" id="2.7.7.7" evidence="1"/>
<dbReference type="EMBL" id="JBFBVU010000005">
    <property type="protein sequence ID" value="MEV8466417.1"/>
    <property type="molecule type" value="Genomic_DNA"/>
</dbReference>
<proteinExistence type="predicted"/>
<protein>
    <submittedName>
        <fullName evidence="1">DNA polymerase III subunit delta</fullName>
        <ecNumber evidence="1">2.7.7.7</ecNumber>
    </submittedName>
</protein>
<evidence type="ECO:0000313" key="2">
    <source>
        <dbReference type="Proteomes" id="UP001553161"/>
    </source>
</evidence>
<dbReference type="NCBIfam" id="NF005677">
    <property type="entry name" value="PRK07471.1"/>
    <property type="match status" value="1"/>
</dbReference>
<dbReference type="PANTHER" id="PTHR11669:SF8">
    <property type="entry name" value="DNA POLYMERASE III SUBUNIT DELTA"/>
    <property type="match status" value="1"/>
</dbReference>
<dbReference type="GO" id="GO:0003887">
    <property type="term" value="F:DNA-directed DNA polymerase activity"/>
    <property type="evidence" value="ECO:0007669"/>
    <property type="project" value="UniProtKB-EC"/>
</dbReference>
<reference evidence="1 2" key="1">
    <citation type="submission" date="2024-07" db="EMBL/GenBank/DDBJ databases">
        <authorList>
            <person name="Kang M."/>
        </authorList>
    </citation>
    <scope>NUCLEOTIDE SEQUENCE [LARGE SCALE GENOMIC DNA]</scope>
    <source>
        <strain evidence="1 2">DFM31</strain>
    </source>
</reference>
<dbReference type="InterPro" id="IPR050238">
    <property type="entry name" value="DNA_Rep/Repair_Clamp_Loader"/>
</dbReference>
<gene>
    <name evidence="1" type="ORF">AB0T83_06425</name>
</gene>
<dbReference type="InterPro" id="IPR027417">
    <property type="entry name" value="P-loop_NTPase"/>
</dbReference>
<dbReference type="Pfam" id="PF13177">
    <property type="entry name" value="DNA_pol3_delta2"/>
    <property type="match status" value="1"/>
</dbReference>
<dbReference type="PANTHER" id="PTHR11669">
    <property type="entry name" value="REPLICATION FACTOR C / DNA POLYMERASE III GAMMA-TAU SUBUNIT"/>
    <property type="match status" value="1"/>
</dbReference>